<evidence type="ECO:0000313" key="9">
    <source>
        <dbReference type="Proteomes" id="UP000625711"/>
    </source>
</evidence>
<keyword evidence="4" id="KW-0496">Mitochondrion</keyword>
<evidence type="ECO:0000256" key="2">
    <source>
        <dbReference type="ARBA" id="ARBA00006668"/>
    </source>
</evidence>
<dbReference type="PANTHER" id="PTHR12919:SF20">
    <property type="entry name" value="SMALL RIBOSOMAL SUBUNIT PROTEIN BS16M"/>
    <property type="match status" value="1"/>
</dbReference>
<accession>A0A834IV54</accession>
<dbReference type="Proteomes" id="UP000625711">
    <property type="component" value="Unassembled WGS sequence"/>
</dbReference>
<dbReference type="SUPFAM" id="SSF54565">
    <property type="entry name" value="Ribosomal protein S16"/>
    <property type="match status" value="1"/>
</dbReference>
<evidence type="ECO:0000256" key="4">
    <source>
        <dbReference type="ARBA" id="ARBA00023128"/>
    </source>
</evidence>
<dbReference type="FunFam" id="3.30.1320.10:FF:000004">
    <property type="entry name" value="28S ribosomal protein S16, mitochondrial"/>
    <property type="match status" value="1"/>
</dbReference>
<comment type="caution">
    <text evidence="8">The sequence shown here is derived from an EMBL/GenBank/DDBJ whole genome shotgun (WGS) entry which is preliminary data.</text>
</comment>
<organism evidence="8 9">
    <name type="scientific">Rhynchophorus ferrugineus</name>
    <name type="common">Red palm weevil</name>
    <name type="synonym">Curculio ferrugineus</name>
    <dbReference type="NCBI Taxonomy" id="354439"/>
    <lineage>
        <taxon>Eukaryota</taxon>
        <taxon>Metazoa</taxon>
        <taxon>Ecdysozoa</taxon>
        <taxon>Arthropoda</taxon>
        <taxon>Hexapoda</taxon>
        <taxon>Insecta</taxon>
        <taxon>Pterygota</taxon>
        <taxon>Neoptera</taxon>
        <taxon>Endopterygota</taxon>
        <taxon>Coleoptera</taxon>
        <taxon>Polyphaga</taxon>
        <taxon>Cucujiformia</taxon>
        <taxon>Curculionidae</taxon>
        <taxon>Dryophthorinae</taxon>
        <taxon>Rhynchophorus</taxon>
    </lineage>
</organism>
<comment type="subcellular location">
    <subcellularLocation>
        <location evidence="1">Mitochondrion</location>
    </subcellularLocation>
</comment>
<dbReference type="PANTHER" id="PTHR12919">
    <property type="entry name" value="30S RIBOSOMAL PROTEIN S16"/>
    <property type="match status" value="1"/>
</dbReference>
<protein>
    <recommendedName>
        <fullName evidence="6">Small ribosomal subunit protein bS16m</fullName>
    </recommendedName>
    <alternativeName>
        <fullName evidence="7">28S ribosomal protein S16, mitochondrial</fullName>
    </alternativeName>
</protein>
<dbReference type="Pfam" id="PF00886">
    <property type="entry name" value="Ribosomal_S16"/>
    <property type="match status" value="1"/>
</dbReference>
<keyword evidence="3" id="KW-0689">Ribosomal protein</keyword>
<dbReference type="InterPro" id="IPR000307">
    <property type="entry name" value="Ribosomal_bS16"/>
</dbReference>
<sequence length="134" mass="15010">MLPSASGTGIFTSNSPKVIRLLRKGCTNRPFYHIVVAVNRQHQSRPIIEQLGTYDPMPNQYNEKLVALNLERISHWLGNGALVSKPVAQLLGLAGYFPIHPTSYITAWRNRQVLEKQSCKDGPESVEEDGRVVQ</sequence>
<dbReference type="GO" id="GO:0005743">
    <property type="term" value="C:mitochondrial inner membrane"/>
    <property type="evidence" value="ECO:0007669"/>
    <property type="project" value="UniProtKB-ARBA"/>
</dbReference>
<dbReference type="InterPro" id="IPR023803">
    <property type="entry name" value="Ribosomal_bS16_dom_sf"/>
</dbReference>
<evidence type="ECO:0000256" key="6">
    <source>
        <dbReference type="ARBA" id="ARBA00035263"/>
    </source>
</evidence>
<dbReference type="GO" id="GO:0003735">
    <property type="term" value="F:structural constituent of ribosome"/>
    <property type="evidence" value="ECO:0007669"/>
    <property type="project" value="InterPro"/>
</dbReference>
<keyword evidence="5" id="KW-0687">Ribonucleoprotein</keyword>
<dbReference type="EMBL" id="JAACXV010000077">
    <property type="protein sequence ID" value="KAF7284483.1"/>
    <property type="molecule type" value="Genomic_DNA"/>
</dbReference>
<dbReference type="GO" id="GO:0032543">
    <property type="term" value="P:mitochondrial translation"/>
    <property type="evidence" value="ECO:0007669"/>
    <property type="project" value="TreeGrafter"/>
</dbReference>
<evidence type="ECO:0000313" key="8">
    <source>
        <dbReference type="EMBL" id="KAF7284483.1"/>
    </source>
</evidence>
<keyword evidence="9" id="KW-1185">Reference proteome</keyword>
<evidence type="ECO:0000256" key="3">
    <source>
        <dbReference type="ARBA" id="ARBA00022980"/>
    </source>
</evidence>
<gene>
    <name evidence="8" type="ORF">GWI33_022075</name>
</gene>
<dbReference type="NCBIfam" id="TIGR00002">
    <property type="entry name" value="S16"/>
    <property type="match status" value="1"/>
</dbReference>
<comment type="similarity">
    <text evidence="2">Belongs to the bacterial ribosomal protein bS16 family.</text>
</comment>
<proteinExistence type="inferred from homology"/>
<evidence type="ECO:0000256" key="1">
    <source>
        <dbReference type="ARBA" id="ARBA00004173"/>
    </source>
</evidence>
<evidence type="ECO:0000256" key="5">
    <source>
        <dbReference type="ARBA" id="ARBA00023274"/>
    </source>
</evidence>
<reference evidence="8" key="1">
    <citation type="submission" date="2020-08" db="EMBL/GenBank/DDBJ databases">
        <title>Genome sequencing and assembly of the red palm weevil Rhynchophorus ferrugineus.</title>
        <authorList>
            <person name="Dias G.B."/>
            <person name="Bergman C.M."/>
            <person name="Manee M."/>
        </authorList>
    </citation>
    <scope>NUCLEOTIDE SEQUENCE</scope>
    <source>
        <strain evidence="8">AA-2017</strain>
        <tissue evidence="8">Whole larva</tissue>
    </source>
</reference>
<evidence type="ECO:0000256" key="7">
    <source>
        <dbReference type="ARBA" id="ARBA00035438"/>
    </source>
</evidence>
<dbReference type="OrthoDB" id="407221at2759"/>
<dbReference type="GO" id="GO:0005763">
    <property type="term" value="C:mitochondrial small ribosomal subunit"/>
    <property type="evidence" value="ECO:0007669"/>
    <property type="project" value="TreeGrafter"/>
</dbReference>
<dbReference type="AlphaFoldDB" id="A0A834IV54"/>
<name>A0A834IV54_RHYFE</name>
<dbReference type="Gene3D" id="3.30.1320.10">
    <property type="match status" value="1"/>
</dbReference>
<dbReference type="HAMAP" id="MF_00385">
    <property type="entry name" value="Ribosomal_bS16"/>
    <property type="match status" value="1"/>
</dbReference>